<feature type="region of interest" description="Disordered" evidence="1">
    <location>
        <begin position="33"/>
        <end position="54"/>
    </location>
</feature>
<name>A0AAW1QTZ9_9CHLO</name>
<protein>
    <submittedName>
        <fullName evidence="2">Uncharacterized protein</fullName>
    </submittedName>
</protein>
<sequence length="147" mass="15410">MRPSTFSLSQSYGPQDAPGSPIRAVRTISLARQASSVDSLSSSPSSAVHSPNKGHLFSLASGNFAGVFGRKSRGSSFFNPASPHALHAEHRPSLLSTIRALPSDDEDLSREGSNEAPSLEGRQQDAAQQRPTTFGIQQPLTVLAGAG</sequence>
<feature type="region of interest" description="Disordered" evidence="1">
    <location>
        <begin position="1"/>
        <end position="21"/>
    </location>
</feature>
<feature type="region of interest" description="Disordered" evidence="1">
    <location>
        <begin position="76"/>
        <end position="147"/>
    </location>
</feature>
<feature type="compositionally biased region" description="Low complexity" evidence="1">
    <location>
        <begin position="34"/>
        <end position="51"/>
    </location>
</feature>
<comment type="caution">
    <text evidence="2">The sequence shown here is derived from an EMBL/GenBank/DDBJ whole genome shotgun (WGS) entry which is preliminary data.</text>
</comment>
<feature type="compositionally biased region" description="Polar residues" evidence="1">
    <location>
        <begin position="125"/>
        <end position="140"/>
    </location>
</feature>
<proteinExistence type="predicted"/>
<dbReference type="EMBL" id="JALJOS010000027">
    <property type="protein sequence ID" value="KAK9824959.1"/>
    <property type="molecule type" value="Genomic_DNA"/>
</dbReference>
<dbReference type="Proteomes" id="UP001438707">
    <property type="component" value="Unassembled WGS sequence"/>
</dbReference>
<dbReference type="AlphaFoldDB" id="A0AAW1QTZ9"/>
<accession>A0AAW1QTZ9</accession>
<gene>
    <name evidence="2" type="ORF">WJX74_010193</name>
</gene>
<evidence type="ECO:0000313" key="3">
    <source>
        <dbReference type="Proteomes" id="UP001438707"/>
    </source>
</evidence>
<organism evidence="2 3">
    <name type="scientific">Apatococcus lobatus</name>
    <dbReference type="NCBI Taxonomy" id="904363"/>
    <lineage>
        <taxon>Eukaryota</taxon>
        <taxon>Viridiplantae</taxon>
        <taxon>Chlorophyta</taxon>
        <taxon>core chlorophytes</taxon>
        <taxon>Trebouxiophyceae</taxon>
        <taxon>Chlorellales</taxon>
        <taxon>Chlorellaceae</taxon>
        <taxon>Apatococcus</taxon>
    </lineage>
</organism>
<keyword evidence="3" id="KW-1185">Reference proteome</keyword>
<evidence type="ECO:0000256" key="1">
    <source>
        <dbReference type="SAM" id="MobiDB-lite"/>
    </source>
</evidence>
<evidence type="ECO:0000313" key="2">
    <source>
        <dbReference type="EMBL" id="KAK9824959.1"/>
    </source>
</evidence>
<reference evidence="2 3" key="1">
    <citation type="journal article" date="2024" name="Nat. Commun.">
        <title>Phylogenomics reveals the evolutionary origins of lichenization in chlorophyte algae.</title>
        <authorList>
            <person name="Puginier C."/>
            <person name="Libourel C."/>
            <person name="Otte J."/>
            <person name="Skaloud P."/>
            <person name="Haon M."/>
            <person name="Grisel S."/>
            <person name="Petersen M."/>
            <person name="Berrin J.G."/>
            <person name="Delaux P.M."/>
            <person name="Dal Grande F."/>
            <person name="Keller J."/>
        </authorList>
    </citation>
    <scope>NUCLEOTIDE SEQUENCE [LARGE SCALE GENOMIC DNA]</scope>
    <source>
        <strain evidence="2 3">SAG 2145</strain>
    </source>
</reference>
<feature type="compositionally biased region" description="Polar residues" evidence="1">
    <location>
        <begin position="1"/>
        <end position="13"/>
    </location>
</feature>